<dbReference type="Proteomes" id="UP000768163">
    <property type="component" value="Unassembled WGS sequence"/>
</dbReference>
<keyword evidence="1" id="KW-1133">Transmembrane helix</keyword>
<evidence type="ECO:0000313" key="3">
    <source>
        <dbReference type="Proteomes" id="UP000768163"/>
    </source>
</evidence>
<gene>
    <name evidence="2" type="ORF">GW910_06990</name>
</gene>
<reference evidence="2" key="1">
    <citation type="submission" date="2019-11" db="EMBL/GenBank/DDBJ databases">
        <title>Lipid analysis of CO2-rich subsurface aquifers suggests an autotrophy-based deep biosphere with lysolipids enriched in CPR bacteria.</title>
        <authorList>
            <person name="Probst A.J."/>
            <person name="Elling F.J."/>
            <person name="Castelle C.J."/>
            <person name="Zhu Q."/>
            <person name="Elvert M."/>
            <person name="Birarda G."/>
            <person name="Holman H.-Y."/>
            <person name="Lane K.R."/>
            <person name="Ladd B."/>
            <person name="Ryan M.C."/>
            <person name="Woyke T."/>
            <person name="Hinrichs K.-U."/>
            <person name="Banfield J.F."/>
        </authorList>
    </citation>
    <scope>NUCLEOTIDE SEQUENCE</scope>
    <source>
        <strain evidence="2">CG_2015-01_33_1645</strain>
    </source>
</reference>
<evidence type="ECO:0000256" key="1">
    <source>
        <dbReference type="SAM" id="Phobius"/>
    </source>
</evidence>
<protein>
    <submittedName>
        <fullName evidence="2">Uncharacterized protein</fullName>
    </submittedName>
</protein>
<dbReference type="AlphaFoldDB" id="A0A8J7YXG4"/>
<organism evidence="2 3">
    <name type="scientific">Candidatus Altarchaeum hamiconexum</name>
    <dbReference type="NCBI Taxonomy" id="1803513"/>
    <lineage>
        <taxon>Archaea</taxon>
        <taxon>Candidatus Altarchaeota</taxon>
        <taxon>Candidatus Altiarchaeia</taxon>
        <taxon>Candidatus Altarchaeales</taxon>
        <taxon>Candidatus Altarchaeaceae</taxon>
        <taxon>Candidatus Altarchaeum</taxon>
    </lineage>
</organism>
<proteinExistence type="predicted"/>
<evidence type="ECO:0000313" key="2">
    <source>
        <dbReference type="EMBL" id="NCN65780.1"/>
    </source>
</evidence>
<dbReference type="EMBL" id="JAACVF010000245">
    <property type="protein sequence ID" value="NCN65780.1"/>
    <property type="molecule type" value="Genomic_DNA"/>
</dbReference>
<keyword evidence="1" id="KW-0812">Transmembrane</keyword>
<feature type="transmembrane region" description="Helical" evidence="1">
    <location>
        <begin position="20"/>
        <end position="39"/>
    </location>
</feature>
<feature type="non-terminal residue" evidence="2">
    <location>
        <position position="79"/>
    </location>
</feature>
<name>A0A8J7YXG4_9ARCH</name>
<sequence length="79" mass="8520">MVAENLKIGKDFFGNLKNFGILALVVVGIIVISSMEVCASVDLMVEDISWNATTINEGDMVKFTAIIKNIGNDNLLGQC</sequence>
<accession>A0A8J7YXG4</accession>
<keyword evidence="1" id="KW-0472">Membrane</keyword>
<comment type="caution">
    <text evidence="2">The sequence shown here is derived from an EMBL/GenBank/DDBJ whole genome shotgun (WGS) entry which is preliminary data.</text>
</comment>